<dbReference type="EMBL" id="CP009526">
    <property type="protein sequence ID" value="AKB51255.1"/>
    <property type="molecule type" value="Genomic_DNA"/>
</dbReference>
<organism evidence="1 2">
    <name type="scientific">Methanosarcina barkeri str. Wiesmoor</name>
    <dbReference type="NCBI Taxonomy" id="1434109"/>
    <lineage>
        <taxon>Archaea</taxon>
        <taxon>Methanobacteriati</taxon>
        <taxon>Methanobacteriota</taxon>
        <taxon>Stenosarchaea group</taxon>
        <taxon>Methanomicrobia</taxon>
        <taxon>Methanosarcinales</taxon>
        <taxon>Methanosarcinaceae</taxon>
        <taxon>Methanosarcina</taxon>
    </lineage>
</organism>
<proteinExistence type="predicted"/>
<dbReference type="Proteomes" id="UP000033038">
    <property type="component" value="Chromosome"/>
</dbReference>
<dbReference type="KEGG" id="mbw:MSBRW_2002"/>
<gene>
    <name evidence="1" type="ORF">MSBRW_2002</name>
</gene>
<dbReference type="HOGENOM" id="CLU_3163084_0_0_2"/>
<evidence type="ECO:0000313" key="2">
    <source>
        <dbReference type="Proteomes" id="UP000033038"/>
    </source>
</evidence>
<dbReference type="PATRIC" id="fig|1434109.4.peg.2571"/>
<sequence length="47" mass="5707">MDYLTSMKLNSSDNKIIENFDLKRAELMSRTDRSRNRHIWNKNHQAK</sequence>
<dbReference type="AlphaFoldDB" id="A0A0E3QMN0"/>
<protein>
    <submittedName>
        <fullName evidence="1">Mobile element protein</fullName>
    </submittedName>
</protein>
<name>A0A0E3QMN0_METBA</name>
<accession>A0A0E3QMN0</accession>
<evidence type="ECO:0000313" key="1">
    <source>
        <dbReference type="EMBL" id="AKB51255.1"/>
    </source>
</evidence>
<reference evidence="1 2" key="1">
    <citation type="submission" date="2014-07" db="EMBL/GenBank/DDBJ databases">
        <title>Methanogenic archaea and the global carbon cycle.</title>
        <authorList>
            <person name="Henriksen J.R."/>
            <person name="Luke J."/>
            <person name="Reinhart S."/>
            <person name="Benedict M.N."/>
            <person name="Youngblut N.D."/>
            <person name="Metcalf M.E."/>
            <person name="Whitaker R.J."/>
            <person name="Metcalf W.W."/>
        </authorList>
    </citation>
    <scope>NUCLEOTIDE SEQUENCE [LARGE SCALE GENOMIC DNA]</scope>
    <source>
        <strain evidence="1 2">Wiesmoor</strain>
    </source>
</reference>